<feature type="transmembrane region" description="Helical" evidence="9">
    <location>
        <begin position="130"/>
        <end position="154"/>
    </location>
</feature>
<dbReference type="EMBL" id="QFOI01000227">
    <property type="protein sequence ID" value="PZP46358.1"/>
    <property type="molecule type" value="Genomic_DNA"/>
</dbReference>
<dbReference type="InterPro" id="IPR047817">
    <property type="entry name" value="ABC2_TM_bact-type"/>
</dbReference>
<evidence type="ECO:0000313" key="11">
    <source>
        <dbReference type="EMBL" id="PZP46358.1"/>
    </source>
</evidence>
<keyword evidence="8 9" id="KW-0472">Membrane</keyword>
<evidence type="ECO:0000256" key="6">
    <source>
        <dbReference type="ARBA" id="ARBA00022692"/>
    </source>
</evidence>
<name>A0A2W5ESM8_9SPHI</name>
<evidence type="ECO:0000256" key="1">
    <source>
        <dbReference type="ARBA" id="ARBA00004429"/>
    </source>
</evidence>
<evidence type="ECO:0000313" key="12">
    <source>
        <dbReference type="Proteomes" id="UP000249645"/>
    </source>
</evidence>
<evidence type="ECO:0000256" key="9">
    <source>
        <dbReference type="RuleBase" id="RU361157"/>
    </source>
</evidence>
<dbReference type="PANTHER" id="PTHR30413">
    <property type="entry name" value="INNER MEMBRANE TRANSPORT PERMEASE"/>
    <property type="match status" value="1"/>
</dbReference>
<feature type="domain" description="ABC transmembrane type-2" evidence="10">
    <location>
        <begin position="53"/>
        <end position="276"/>
    </location>
</feature>
<feature type="non-terminal residue" evidence="11">
    <location>
        <position position="276"/>
    </location>
</feature>
<dbReference type="GO" id="GO:0005886">
    <property type="term" value="C:plasma membrane"/>
    <property type="evidence" value="ECO:0007669"/>
    <property type="project" value="UniProtKB-SubCell"/>
</dbReference>
<keyword evidence="6 9" id="KW-0812">Transmembrane</keyword>
<dbReference type="GO" id="GO:0015920">
    <property type="term" value="P:lipopolysaccharide transport"/>
    <property type="evidence" value="ECO:0007669"/>
    <property type="project" value="TreeGrafter"/>
</dbReference>
<evidence type="ECO:0000256" key="8">
    <source>
        <dbReference type="ARBA" id="ARBA00023136"/>
    </source>
</evidence>
<evidence type="ECO:0000256" key="3">
    <source>
        <dbReference type="ARBA" id="ARBA00022448"/>
    </source>
</evidence>
<feature type="transmembrane region" description="Helical" evidence="9">
    <location>
        <begin position="79"/>
        <end position="100"/>
    </location>
</feature>
<feature type="transmembrane region" description="Helical" evidence="9">
    <location>
        <begin position="51"/>
        <end position="73"/>
    </location>
</feature>
<dbReference type="AlphaFoldDB" id="A0A2W5ESM8"/>
<dbReference type="GO" id="GO:0140359">
    <property type="term" value="F:ABC-type transporter activity"/>
    <property type="evidence" value="ECO:0007669"/>
    <property type="project" value="InterPro"/>
</dbReference>
<proteinExistence type="inferred from homology"/>
<dbReference type="Pfam" id="PF01061">
    <property type="entry name" value="ABC2_membrane"/>
    <property type="match status" value="1"/>
</dbReference>
<evidence type="ECO:0000256" key="7">
    <source>
        <dbReference type="ARBA" id="ARBA00022989"/>
    </source>
</evidence>
<comment type="subcellular location">
    <subcellularLocation>
        <location evidence="1">Cell inner membrane</location>
        <topology evidence="1">Multi-pass membrane protein</topology>
    </subcellularLocation>
    <subcellularLocation>
        <location evidence="9">Cell membrane</location>
        <topology evidence="9">Multi-pass membrane protein</topology>
    </subcellularLocation>
</comment>
<dbReference type="Proteomes" id="UP000249645">
    <property type="component" value="Unassembled WGS sequence"/>
</dbReference>
<keyword evidence="5" id="KW-0997">Cell inner membrane</keyword>
<gene>
    <name evidence="11" type="ORF">DI598_12165</name>
</gene>
<accession>A0A2W5ESM8</accession>
<feature type="transmembrane region" description="Helical" evidence="9">
    <location>
        <begin position="166"/>
        <end position="188"/>
    </location>
</feature>
<comment type="similarity">
    <text evidence="2 9">Belongs to the ABC-2 integral membrane protein family.</text>
</comment>
<dbReference type="InterPro" id="IPR013525">
    <property type="entry name" value="ABC2_TM"/>
</dbReference>
<dbReference type="PROSITE" id="PS51012">
    <property type="entry name" value="ABC_TM2"/>
    <property type="match status" value="1"/>
</dbReference>
<protein>
    <recommendedName>
        <fullName evidence="9">Transport permease protein</fullName>
    </recommendedName>
</protein>
<evidence type="ECO:0000259" key="10">
    <source>
        <dbReference type="PROSITE" id="PS51012"/>
    </source>
</evidence>
<evidence type="ECO:0000256" key="5">
    <source>
        <dbReference type="ARBA" id="ARBA00022519"/>
    </source>
</evidence>
<organism evidence="11 12">
    <name type="scientific">Pseudopedobacter saltans</name>
    <dbReference type="NCBI Taxonomy" id="151895"/>
    <lineage>
        <taxon>Bacteria</taxon>
        <taxon>Pseudomonadati</taxon>
        <taxon>Bacteroidota</taxon>
        <taxon>Sphingobacteriia</taxon>
        <taxon>Sphingobacteriales</taxon>
        <taxon>Sphingobacteriaceae</taxon>
        <taxon>Pseudopedobacter</taxon>
    </lineage>
</organism>
<keyword evidence="4 9" id="KW-1003">Cell membrane</keyword>
<feature type="transmembrane region" description="Helical" evidence="9">
    <location>
        <begin position="200"/>
        <end position="220"/>
    </location>
</feature>
<feature type="transmembrane region" description="Helical" evidence="9">
    <location>
        <begin position="257"/>
        <end position="275"/>
    </location>
</feature>
<keyword evidence="3 9" id="KW-0813">Transport</keyword>
<reference evidence="11 12" key="1">
    <citation type="submission" date="2017-11" db="EMBL/GenBank/DDBJ databases">
        <title>Infants hospitalized years apart are colonized by the same room-sourced microbial strains.</title>
        <authorList>
            <person name="Brooks B."/>
            <person name="Olm M.R."/>
            <person name="Firek B.A."/>
            <person name="Baker R."/>
            <person name="Thomas B.C."/>
            <person name="Morowitz M.J."/>
            <person name="Banfield J.F."/>
        </authorList>
    </citation>
    <scope>NUCLEOTIDE SEQUENCE [LARGE SCALE GENOMIC DNA]</scope>
    <source>
        <strain evidence="11">S2_009_000_R2_76</strain>
    </source>
</reference>
<sequence length="276" mass="31703">MEENLHSDEQWTEVIEPKASLFQLNIKELLRYRDLLMLLVRRDLVAIYKQTILGPLWFLIQPILTSIMYIVVFNNVAKIGTGGVPPLLFYMAGTTLWQYFSDCMMKVSTVFTDNAPIFGKVYFPRLVMPFSIIFSNLIKFSIQFSLFLLVWVFYLIKGDGIYPNLYILLVPVLILLMAMISIGIGMIISSMTTKYRDLQFLLTFCVQLLMYATPVIYPMSLVSGKKIGWLIKMNPLSSIIETFRYGFTGNGSFELGYFIYSVVFAFIVMIVGMAIF</sequence>
<comment type="caution">
    <text evidence="11">The sequence shown here is derived from an EMBL/GenBank/DDBJ whole genome shotgun (WGS) entry which is preliminary data.</text>
</comment>
<keyword evidence="7 9" id="KW-1133">Transmembrane helix</keyword>
<evidence type="ECO:0000256" key="2">
    <source>
        <dbReference type="ARBA" id="ARBA00007783"/>
    </source>
</evidence>
<evidence type="ECO:0000256" key="4">
    <source>
        <dbReference type="ARBA" id="ARBA00022475"/>
    </source>
</evidence>
<dbReference type="PANTHER" id="PTHR30413:SF8">
    <property type="entry name" value="TRANSPORT PERMEASE PROTEIN"/>
    <property type="match status" value="1"/>
</dbReference>